<evidence type="ECO:0000256" key="2">
    <source>
        <dbReference type="SAM" id="MobiDB-lite"/>
    </source>
</evidence>
<dbReference type="EMBL" id="KB007857">
    <property type="protein sequence ID" value="ELR23601.1"/>
    <property type="molecule type" value="Genomic_DNA"/>
</dbReference>
<evidence type="ECO:0000313" key="4">
    <source>
        <dbReference type="Proteomes" id="UP000011083"/>
    </source>
</evidence>
<evidence type="ECO:0000313" key="3">
    <source>
        <dbReference type="EMBL" id="ELR23601.1"/>
    </source>
</evidence>
<name>L8HGR5_ACACF</name>
<dbReference type="AlphaFoldDB" id="L8HGR5"/>
<dbReference type="Pfam" id="PF10044">
    <property type="entry name" value="LIN52"/>
    <property type="match status" value="1"/>
</dbReference>
<dbReference type="KEGG" id="acan:ACA1_072230"/>
<keyword evidence="4" id="KW-1185">Reference proteome</keyword>
<feature type="region of interest" description="Disordered" evidence="2">
    <location>
        <begin position="1"/>
        <end position="71"/>
    </location>
</feature>
<organism evidence="3 4">
    <name type="scientific">Acanthamoeba castellanii (strain ATCC 30010 / Neff)</name>
    <dbReference type="NCBI Taxonomy" id="1257118"/>
    <lineage>
        <taxon>Eukaryota</taxon>
        <taxon>Amoebozoa</taxon>
        <taxon>Discosea</taxon>
        <taxon>Longamoebia</taxon>
        <taxon>Centramoebida</taxon>
        <taxon>Acanthamoebidae</taxon>
        <taxon>Acanthamoeba</taxon>
    </lineage>
</organism>
<sequence length="150" mass="16241">MDAPDGGGEGGDQANEQRAASLSLLSEEKLEEDENDGWRDQPQNAMGSARPPNNGNTTPYASRTTDLHGTPARTTTEVVDISGLTDDQLVELFAQLPPDMLAQRKKALQDWALHLGLEEAREMQRGRLLNILTPPTPKSNHASASCPTKP</sequence>
<dbReference type="VEuPathDB" id="AmoebaDB:ACA1_072230"/>
<feature type="compositionally biased region" description="Polar residues" evidence="2">
    <location>
        <begin position="41"/>
        <end position="64"/>
    </location>
</feature>
<feature type="compositionally biased region" description="Gly residues" evidence="2">
    <location>
        <begin position="1"/>
        <end position="11"/>
    </location>
</feature>
<gene>
    <name evidence="3" type="ORF">ACA1_072230</name>
</gene>
<proteinExistence type="inferred from homology"/>
<dbReference type="STRING" id="1257118.L8HGR5"/>
<dbReference type="GeneID" id="14924582"/>
<dbReference type="GO" id="GO:0006355">
    <property type="term" value="P:regulation of DNA-templated transcription"/>
    <property type="evidence" value="ECO:0007669"/>
    <property type="project" value="InterPro"/>
</dbReference>
<accession>L8HGR5</accession>
<feature type="region of interest" description="Disordered" evidence="2">
    <location>
        <begin position="131"/>
        <end position="150"/>
    </location>
</feature>
<evidence type="ECO:0000256" key="1">
    <source>
        <dbReference type="ARBA" id="ARBA00005456"/>
    </source>
</evidence>
<dbReference type="RefSeq" id="XP_004353129.1">
    <property type="nucleotide sequence ID" value="XM_004353077.1"/>
</dbReference>
<feature type="compositionally biased region" description="Polar residues" evidence="2">
    <location>
        <begin position="138"/>
        <end position="150"/>
    </location>
</feature>
<dbReference type="InterPro" id="IPR018737">
    <property type="entry name" value="DREAM_LIN52"/>
</dbReference>
<dbReference type="GO" id="GO:0070176">
    <property type="term" value="C:DRM complex"/>
    <property type="evidence" value="ECO:0007669"/>
    <property type="project" value="InterPro"/>
</dbReference>
<reference evidence="3 4" key="1">
    <citation type="journal article" date="2013" name="Genome Biol.">
        <title>Genome of Acanthamoeba castellanii highlights extensive lateral gene transfer and early evolution of tyrosine kinase signaling.</title>
        <authorList>
            <person name="Clarke M."/>
            <person name="Lohan A.J."/>
            <person name="Liu B."/>
            <person name="Lagkouvardos I."/>
            <person name="Roy S."/>
            <person name="Zafar N."/>
            <person name="Bertelli C."/>
            <person name="Schilde C."/>
            <person name="Kianianmomeni A."/>
            <person name="Burglin T.R."/>
            <person name="Frech C."/>
            <person name="Turcotte B."/>
            <person name="Kopec K.O."/>
            <person name="Synnott J.M."/>
            <person name="Choo C."/>
            <person name="Paponov I."/>
            <person name="Finkler A."/>
            <person name="Soon Heng Tan C."/>
            <person name="Hutchins A.P."/>
            <person name="Weinmeier T."/>
            <person name="Rattei T."/>
            <person name="Chu J.S."/>
            <person name="Gimenez G."/>
            <person name="Irimia M."/>
            <person name="Rigden D.J."/>
            <person name="Fitzpatrick D.A."/>
            <person name="Lorenzo-Morales J."/>
            <person name="Bateman A."/>
            <person name="Chiu C.H."/>
            <person name="Tang P."/>
            <person name="Hegemann P."/>
            <person name="Fromm H."/>
            <person name="Raoult D."/>
            <person name="Greub G."/>
            <person name="Miranda-Saavedra D."/>
            <person name="Chen N."/>
            <person name="Nash P."/>
            <person name="Ginger M.L."/>
            <person name="Horn M."/>
            <person name="Schaap P."/>
            <person name="Caler L."/>
            <person name="Loftus B."/>
        </authorList>
    </citation>
    <scope>NUCLEOTIDE SEQUENCE [LARGE SCALE GENOMIC DNA]</scope>
    <source>
        <strain evidence="3 4">Neff</strain>
    </source>
</reference>
<protein>
    <submittedName>
        <fullName evidence="3">Uncharacterized protein</fullName>
    </submittedName>
</protein>
<dbReference type="PANTHER" id="PTHR31489">
    <property type="entry name" value="LIN52 FAMILY MEMBER"/>
    <property type="match status" value="1"/>
</dbReference>
<dbReference type="Proteomes" id="UP000011083">
    <property type="component" value="Unassembled WGS sequence"/>
</dbReference>
<dbReference type="PANTHER" id="PTHR31489:SF2">
    <property type="entry name" value="PROTEIN LIN-52 HOMOLOG"/>
    <property type="match status" value="1"/>
</dbReference>
<comment type="similarity">
    <text evidence="1">Belongs to the lin-52 family.</text>
</comment>
<dbReference type="OrthoDB" id="5834362at2759"/>